<sequence length="313" mass="33275">MASSTLTPPPAAARARRTGSARPGRRGIARWAVPLAPAVLLLIMFVAGPIVWSVWAAFTNAALTGAAAANTEFVGFENFQNLLADPAVWNATVLTLIFLFGSAIVGQNLLGLALALLMQRRNRVTRAFVSTVVVGAWVLPETVTAFTWAAFLGREGSLNTALAALGLPPQNWMYAAPIFAVILANIWKGTAFSMMVYSAALQEVPPDLKESARVDGASGVQTLRHVTLPLIRRSILTNLILITLQTLQVFTLIYIMTGGGPGTRSETLPVLMYEQAFDFGHLGYGTAIALVLLAVAGLVSAVYVRALRAEGSV</sequence>
<feature type="domain" description="ABC transmembrane type-1" evidence="9">
    <location>
        <begin position="93"/>
        <end position="303"/>
    </location>
</feature>
<comment type="similarity">
    <text evidence="7">Belongs to the binding-protein-dependent transport system permease family.</text>
</comment>
<dbReference type="GO" id="GO:0055085">
    <property type="term" value="P:transmembrane transport"/>
    <property type="evidence" value="ECO:0007669"/>
    <property type="project" value="InterPro"/>
</dbReference>
<keyword evidence="3" id="KW-1003">Cell membrane</keyword>
<evidence type="ECO:0000313" key="10">
    <source>
        <dbReference type="EMBL" id="PRX97076.1"/>
    </source>
</evidence>
<dbReference type="Gene3D" id="1.10.3720.10">
    <property type="entry name" value="MetI-like"/>
    <property type="match status" value="1"/>
</dbReference>
<keyword evidence="11" id="KW-1185">Reference proteome</keyword>
<organism evidence="10 11">
    <name type="scientific">Allonocardiopsis opalescens</name>
    <dbReference type="NCBI Taxonomy" id="1144618"/>
    <lineage>
        <taxon>Bacteria</taxon>
        <taxon>Bacillati</taxon>
        <taxon>Actinomycetota</taxon>
        <taxon>Actinomycetes</taxon>
        <taxon>Streptosporangiales</taxon>
        <taxon>Allonocardiopsis</taxon>
    </lineage>
</organism>
<feature type="transmembrane region" description="Helical" evidence="7">
    <location>
        <begin position="128"/>
        <end position="151"/>
    </location>
</feature>
<feature type="transmembrane region" description="Helical" evidence="7">
    <location>
        <begin position="235"/>
        <end position="256"/>
    </location>
</feature>
<dbReference type="InterPro" id="IPR000515">
    <property type="entry name" value="MetI-like"/>
</dbReference>
<feature type="transmembrane region" description="Helical" evidence="7">
    <location>
        <begin position="171"/>
        <end position="187"/>
    </location>
</feature>
<dbReference type="CDD" id="cd06261">
    <property type="entry name" value="TM_PBP2"/>
    <property type="match status" value="1"/>
</dbReference>
<evidence type="ECO:0000256" key="5">
    <source>
        <dbReference type="ARBA" id="ARBA00022989"/>
    </source>
</evidence>
<evidence type="ECO:0000256" key="2">
    <source>
        <dbReference type="ARBA" id="ARBA00022448"/>
    </source>
</evidence>
<dbReference type="PROSITE" id="PS50928">
    <property type="entry name" value="ABC_TM1"/>
    <property type="match status" value="1"/>
</dbReference>
<feature type="transmembrane region" description="Helical" evidence="7">
    <location>
        <begin position="282"/>
        <end position="304"/>
    </location>
</feature>
<comment type="subcellular location">
    <subcellularLocation>
        <location evidence="1 7">Cell membrane</location>
        <topology evidence="1 7">Multi-pass membrane protein</topology>
    </subcellularLocation>
</comment>
<dbReference type="Pfam" id="PF00528">
    <property type="entry name" value="BPD_transp_1"/>
    <property type="match status" value="1"/>
</dbReference>
<name>A0A2T0PZX9_9ACTN</name>
<evidence type="ECO:0000259" key="9">
    <source>
        <dbReference type="PROSITE" id="PS50928"/>
    </source>
</evidence>
<evidence type="ECO:0000256" key="4">
    <source>
        <dbReference type="ARBA" id="ARBA00022692"/>
    </source>
</evidence>
<keyword evidence="6 7" id="KW-0472">Membrane</keyword>
<evidence type="ECO:0000256" key="7">
    <source>
        <dbReference type="RuleBase" id="RU363032"/>
    </source>
</evidence>
<evidence type="ECO:0000313" key="11">
    <source>
        <dbReference type="Proteomes" id="UP000237846"/>
    </source>
</evidence>
<evidence type="ECO:0000256" key="8">
    <source>
        <dbReference type="SAM" id="MobiDB-lite"/>
    </source>
</evidence>
<evidence type="ECO:0000256" key="3">
    <source>
        <dbReference type="ARBA" id="ARBA00022475"/>
    </source>
</evidence>
<gene>
    <name evidence="10" type="ORF">CLV72_106112</name>
</gene>
<keyword evidence="4 7" id="KW-0812">Transmembrane</keyword>
<dbReference type="PANTHER" id="PTHR43005">
    <property type="entry name" value="BLR7065 PROTEIN"/>
    <property type="match status" value="1"/>
</dbReference>
<dbReference type="RefSeq" id="WP_106248777.1">
    <property type="nucleotide sequence ID" value="NZ_PVZC01000006.1"/>
</dbReference>
<feature type="transmembrane region" description="Helical" evidence="7">
    <location>
        <begin position="31"/>
        <end position="55"/>
    </location>
</feature>
<protein>
    <submittedName>
        <fullName evidence="10">Carbohydrate ABC transporter membrane protein 1 (CUT1 family)</fullName>
    </submittedName>
</protein>
<dbReference type="OrthoDB" id="9804439at2"/>
<dbReference type="InterPro" id="IPR035906">
    <property type="entry name" value="MetI-like_sf"/>
</dbReference>
<keyword evidence="2 7" id="KW-0813">Transport</keyword>
<comment type="caution">
    <text evidence="10">The sequence shown here is derived from an EMBL/GenBank/DDBJ whole genome shotgun (WGS) entry which is preliminary data.</text>
</comment>
<evidence type="ECO:0000256" key="6">
    <source>
        <dbReference type="ARBA" id="ARBA00023136"/>
    </source>
</evidence>
<dbReference type="SUPFAM" id="SSF161098">
    <property type="entry name" value="MetI-like"/>
    <property type="match status" value="1"/>
</dbReference>
<dbReference type="PANTHER" id="PTHR43005:SF1">
    <property type="entry name" value="SPERMIDINE_PUTRESCINE TRANSPORT SYSTEM PERMEASE PROTEIN"/>
    <property type="match status" value="1"/>
</dbReference>
<dbReference type="EMBL" id="PVZC01000006">
    <property type="protein sequence ID" value="PRX97076.1"/>
    <property type="molecule type" value="Genomic_DNA"/>
</dbReference>
<keyword evidence="5 7" id="KW-1133">Transmembrane helix</keyword>
<proteinExistence type="inferred from homology"/>
<dbReference type="AlphaFoldDB" id="A0A2T0PZX9"/>
<feature type="transmembrane region" description="Helical" evidence="7">
    <location>
        <begin position="87"/>
        <end position="116"/>
    </location>
</feature>
<dbReference type="GO" id="GO:0005886">
    <property type="term" value="C:plasma membrane"/>
    <property type="evidence" value="ECO:0007669"/>
    <property type="project" value="UniProtKB-SubCell"/>
</dbReference>
<dbReference type="Proteomes" id="UP000237846">
    <property type="component" value="Unassembled WGS sequence"/>
</dbReference>
<evidence type="ECO:0000256" key="1">
    <source>
        <dbReference type="ARBA" id="ARBA00004651"/>
    </source>
</evidence>
<reference evidence="10 11" key="1">
    <citation type="submission" date="2018-03" db="EMBL/GenBank/DDBJ databases">
        <title>Genomic Encyclopedia of Archaeal and Bacterial Type Strains, Phase II (KMG-II): from individual species to whole genera.</title>
        <authorList>
            <person name="Goeker M."/>
        </authorList>
    </citation>
    <scope>NUCLEOTIDE SEQUENCE [LARGE SCALE GENOMIC DNA]</scope>
    <source>
        <strain evidence="10 11">DSM 45601</strain>
    </source>
</reference>
<accession>A0A2T0PZX9</accession>
<feature type="region of interest" description="Disordered" evidence="8">
    <location>
        <begin position="1"/>
        <end position="22"/>
    </location>
</feature>